<evidence type="ECO:0000256" key="1">
    <source>
        <dbReference type="ARBA" id="ARBA00007447"/>
    </source>
</evidence>
<dbReference type="OrthoDB" id="660550at2759"/>
<dbReference type="InterPro" id="IPR032861">
    <property type="entry name" value="TAXi_N"/>
</dbReference>
<comment type="caution">
    <text evidence="8">The sequence shown here is derived from an EMBL/GenBank/DDBJ whole genome shotgun (WGS) entry which is preliminary data.</text>
</comment>
<feature type="signal peptide" evidence="6">
    <location>
        <begin position="1"/>
        <end position="20"/>
    </location>
</feature>
<dbReference type="InterPro" id="IPR034161">
    <property type="entry name" value="Pepsin-like_plant"/>
</dbReference>
<dbReference type="PANTHER" id="PTHR47967:SF23">
    <property type="entry name" value="OS04G0448300 PROTEIN"/>
    <property type="match status" value="1"/>
</dbReference>
<keyword evidence="3" id="KW-0064">Aspartyl protease</keyword>
<organism evidence="8 9">
    <name type="scientific">Zingiber officinale</name>
    <name type="common">Ginger</name>
    <name type="synonym">Amomum zingiber</name>
    <dbReference type="NCBI Taxonomy" id="94328"/>
    <lineage>
        <taxon>Eukaryota</taxon>
        <taxon>Viridiplantae</taxon>
        <taxon>Streptophyta</taxon>
        <taxon>Embryophyta</taxon>
        <taxon>Tracheophyta</taxon>
        <taxon>Spermatophyta</taxon>
        <taxon>Magnoliopsida</taxon>
        <taxon>Liliopsida</taxon>
        <taxon>Zingiberales</taxon>
        <taxon>Zingiberaceae</taxon>
        <taxon>Zingiber</taxon>
    </lineage>
</organism>
<evidence type="ECO:0000256" key="5">
    <source>
        <dbReference type="ARBA" id="ARBA00023180"/>
    </source>
</evidence>
<dbReference type="GO" id="GO:0004190">
    <property type="term" value="F:aspartic-type endopeptidase activity"/>
    <property type="evidence" value="ECO:0007669"/>
    <property type="project" value="UniProtKB-KW"/>
</dbReference>
<evidence type="ECO:0000256" key="3">
    <source>
        <dbReference type="ARBA" id="ARBA00022750"/>
    </source>
</evidence>
<evidence type="ECO:0000256" key="6">
    <source>
        <dbReference type="SAM" id="SignalP"/>
    </source>
</evidence>
<dbReference type="AlphaFoldDB" id="A0A8J5M2Y8"/>
<keyword evidence="5" id="KW-0325">Glycoprotein</keyword>
<comment type="similarity">
    <text evidence="1">Belongs to the peptidase A1 family.</text>
</comment>
<keyword evidence="4" id="KW-0378">Hydrolase</keyword>
<keyword evidence="6" id="KW-0732">Signal</keyword>
<proteinExistence type="inferred from homology"/>
<dbReference type="EMBL" id="JACMSC010000002">
    <property type="protein sequence ID" value="KAG6532721.1"/>
    <property type="molecule type" value="Genomic_DNA"/>
</dbReference>
<accession>A0A8J5M2Y8</accession>
<reference evidence="8 9" key="1">
    <citation type="submission" date="2020-08" db="EMBL/GenBank/DDBJ databases">
        <title>Plant Genome Project.</title>
        <authorList>
            <person name="Zhang R.-G."/>
        </authorList>
    </citation>
    <scope>NUCLEOTIDE SEQUENCE [LARGE SCALE GENOMIC DNA]</scope>
    <source>
        <tissue evidence="8">Rhizome</tissue>
    </source>
</reference>
<dbReference type="PANTHER" id="PTHR47967">
    <property type="entry name" value="OS07G0603500 PROTEIN-RELATED"/>
    <property type="match status" value="1"/>
</dbReference>
<feature type="domain" description="Peptidase A1" evidence="7">
    <location>
        <begin position="75"/>
        <end position="413"/>
    </location>
</feature>
<dbReference type="Pfam" id="PF14543">
    <property type="entry name" value="TAXi_N"/>
    <property type="match status" value="1"/>
</dbReference>
<keyword evidence="2" id="KW-0645">Protease</keyword>
<dbReference type="Proteomes" id="UP000734854">
    <property type="component" value="Unassembled WGS sequence"/>
</dbReference>
<dbReference type="InterPro" id="IPR032799">
    <property type="entry name" value="TAXi_C"/>
</dbReference>
<keyword evidence="9" id="KW-1185">Reference proteome</keyword>
<feature type="chain" id="PRO_5035150978" description="Peptidase A1 domain-containing protein" evidence="6">
    <location>
        <begin position="21"/>
        <end position="420"/>
    </location>
</feature>
<dbReference type="PROSITE" id="PS51767">
    <property type="entry name" value="PEPTIDASE_A1"/>
    <property type="match status" value="1"/>
</dbReference>
<dbReference type="FunFam" id="2.40.70.10:FF:000033">
    <property type="entry name" value="Aspartyl protease family protein"/>
    <property type="match status" value="1"/>
</dbReference>
<dbReference type="Pfam" id="PF14541">
    <property type="entry name" value="TAXi_C"/>
    <property type="match status" value="1"/>
</dbReference>
<dbReference type="InterPro" id="IPR033121">
    <property type="entry name" value="PEPTIDASE_A1"/>
</dbReference>
<sequence length="420" mass="44681">MAKLLLLLFLFSFGAAPSCSTTVGVRVELSHVDSQRDLTKLDLLKRAAERVMTSGSNVQSTVDVQTQLYAGGGSFLMELAIGTPTLSYSAIMDTGSDLIWTQCQPCLRCFSQLTPLYDPSRSSTYATLPCNASQCLSLPSFTRTCAPPASDCSYDYTYGDNSSTDGVLGTETFTFGSVAVSEVAFGCSNNNNGNFDNSSGSGIVGMGRGNLSLVSQLGDGRFSYCLTSYGDNKTSPLLLGAMATLSEQAQSTPFVANPPSFPSYYYLSLHGITVGDTELPIPNTTFSMTSNGTGGLVIDSGTTVTMLVDPAYAELKRAFESQMNLSAADGSAYGYDICFAYGGEAVQVPRLVFHFEGADMDLPPENYIVVDSSVALLCVVVVRSNLTLSIFGNFQQQNMHVLYDLAGGTLSFEAAQCDQL</sequence>
<evidence type="ECO:0000259" key="7">
    <source>
        <dbReference type="PROSITE" id="PS51767"/>
    </source>
</evidence>
<evidence type="ECO:0000256" key="2">
    <source>
        <dbReference type="ARBA" id="ARBA00022670"/>
    </source>
</evidence>
<name>A0A8J5M2Y8_ZINOF</name>
<evidence type="ECO:0000313" key="8">
    <source>
        <dbReference type="EMBL" id="KAG6532721.1"/>
    </source>
</evidence>
<protein>
    <recommendedName>
        <fullName evidence="7">Peptidase A1 domain-containing protein</fullName>
    </recommendedName>
</protein>
<dbReference type="GO" id="GO:0006508">
    <property type="term" value="P:proteolysis"/>
    <property type="evidence" value="ECO:0007669"/>
    <property type="project" value="UniProtKB-KW"/>
</dbReference>
<dbReference type="CDD" id="cd05476">
    <property type="entry name" value="pepsin_A_like_plant"/>
    <property type="match status" value="1"/>
</dbReference>
<dbReference type="GO" id="GO:0005576">
    <property type="term" value="C:extracellular region"/>
    <property type="evidence" value="ECO:0007669"/>
    <property type="project" value="TreeGrafter"/>
</dbReference>
<evidence type="ECO:0000313" key="9">
    <source>
        <dbReference type="Proteomes" id="UP000734854"/>
    </source>
</evidence>
<evidence type="ECO:0000256" key="4">
    <source>
        <dbReference type="ARBA" id="ARBA00022801"/>
    </source>
</evidence>
<dbReference type="InterPro" id="IPR051708">
    <property type="entry name" value="Plant_Aspart_Prot_A1"/>
</dbReference>
<gene>
    <name evidence="8" type="ORF">ZIOFF_006571</name>
</gene>
<dbReference type="FunFam" id="2.40.70.10:FF:000051">
    <property type="entry name" value="Putative aspartic protease"/>
    <property type="match status" value="1"/>
</dbReference>